<dbReference type="InParanoid" id="A9WHK5"/>
<dbReference type="PATRIC" id="fig|324602.8.peg.3537"/>
<evidence type="ECO:0000313" key="2">
    <source>
        <dbReference type="Proteomes" id="UP000002008"/>
    </source>
</evidence>
<organism evidence="1 2">
    <name type="scientific">Chloroflexus aurantiacus (strain ATCC 29366 / DSM 635 / J-10-fl)</name>
    <dbReference type="NCBI Taxonomy" id="324602"/>
    <lineage>
        <taxon>Bacteria</taxon>
        <taxon>Bacillati</taxon>
        <taxon>Chloroflexota</taxon>
        <taxon>Chloroflexia</taxon>
        <taxon>Chloroflexales</taxon>
        <taxon>Chloroflexineae</taxon>
        <taxon>Chloroflexaceae</taxon>
        <taxon>Chloroflexus</taxon>
    </lineage>
</organism>
<gene>
    <name evidence="1" type="ordered locus">Caur_3133</name>
</gene>
<accession>A9WHK5</accession>
<dbReference type="KEGG" id="cau:Caur_3133"/>
<dbReference type="RefSeq" id="WP_012258984.1">
    <property type="nucleotide sequence ID" value="NC_010175.1"/>
</dbReference>
<dbReference type="EnsemblBacteria" id="ABY36331">
    <property type="protein sequence ID" value="ABY36331"/>
    <property type="gene ID" value="Caur_3133"/>
</dbReference>
<dbReference type="AlphaFoldDB" id="A9WHK5"/>
<sequence>MAHADEAAGAAQAAARGGAEVEAVARLDDADIVMRVVEAGKPGFQLCSGETDLFVFDKRMISAEEVLRELRPESTTVEQTVAQIKAKG</sequence>
<keyword evidence="2" id="KW-1185">Reference proteome</keyword>
<dbReference type="Proteomes" id="UP000002008">
    <property type="component" value="Chromosome"/>
</dbReference>
<protein>
    <submittedName>
        <fullName evidence="1">Uncharacterized protein</fullName>
    </submittedName>
</protein>
<name>A9WHK5_CHLAA</name>
<reference evidence="2" key="1">
    <citation type="journal article" date="2011" name="BMC Genomics">
        <title>Complete genome sequence of the filamentous anoxygenic phototrophic bacterium Chloroflexus aurantiacus.</title>
        <authorList>
            <person name="Tang K.H."/>
            <person name="Barry K."/>
            <person name="Chertkov O."/>
            <person name="Dalin E."/>
            <person name="Han C.S."/>
            <person name="Hauser L.J."/>
            <person name="Honchak B.M."/>
            <person name="Karbach L.E."/>
            <person name="Land M.L."/>
            <person name="Lapidus A."/>
            <person name="Larimer F.W."/>
            <person name="Mikhailova N."/>
            <person name="Pitluck S."/>
            <person name="Pierson B.K."/>
            <person name="Blankenship R.E."/>
        </authorList>
    </citation>
    <scope>NUCLEOTIDE SEQUENCE [LARGE SCALE GENOMIC DNA]</scope>
    <source>
        <strain evidence="2">ATCC 29366 / DSM 635 / J-10-fl</strain>
    </source>
</reference>
<proteinExistence type="predicted"/>
<evidence type="ECO:0000313" key="1">
    <source>
        <dbReference type="EMBL" id="ABY36331.1"/>
    </source>
</evidence>
<dbReference type="HOGENOM" id="CLU_2463461_0_0_0"/>
<dbReference type="EMBL" id="CP000909">
    <property type="protein sequence ID" value="ABY36331.1"/>
    <property type="molecule type" value="Genomic_DNA"/>
</dbReference>